<feature type="region of interest" description="Disordered" evidence="1">
    <location>
        <begin position="581"/>
        <end position="691"/>
    </location>
</feature>
<protein>
    <recommendedName>
        <fullName evidence="4">F-box domain-containing protein</fullName>
    </recommendedName>
</protein>
<proteinExistence type="predicted"/>
<accession>A0ABR3TAK9</accession>
<dbReference type="Proteomes" id="UP001521116">
    <property type="component" value="Unassembled WGS sequence"/>
</dbReference>
<feature type="compositionally biased region" description="Basic residues" evidence="1">
    <location>
        <begin position="583"/>
        <end position="595"/>
    </location>
</feature>
<dbReference type="EMBL" id="JAJVDC020000006">
    <property type="protein sequence ID" value="KAL1636507.1"/>
    <property type="molecule type" value="Genomic_DNA"/>
</dbReference>
<gene>
    <name evidence="2" type="ORF">SLS56_001090</name>
</gene>
<reference evidence="2 3" key="1">
    <citation type="submission" date="2024-02" db="EMBL/GenBank/DDBJ databases">
        <title>De novo assembly and annotation of 12 fungi associated with fruit tree decline syndrome in Ontario, Canada.</title>
        <authorList>
            <person name="Sulman M."/>
            <person name="Ellouze W."/>
            <person name="Ilyukhin E."/>
        </authorList>
    </citation>
    <scope>NUCLEOTIDE SEQUENCE [LARGE SCALE GENOMIC DNA]</scope>
    <source>
        <strain evidence="2 3">M1-105</strain>
    </source>
</reference>
<dbReference type="SUPFAM" id="SSF52047">
    <property type="entry name" value="RNI-like"/>
    <property type="match status" value="1"/>
</dbReference>
<organism evidence="2 3">
    <name type="scientific">Neofusicoccum ribis</name>
    <dbReference type="NCBI Taxonomy" id="45134"/>
    <lineage>
        <taxon>Eukaryota</taxon>
        <taxon>Fungi</taxon>
        <taxon>Dikarya</taxon>
        <taxon>Ascomycota</taxon>
        <taxon>Pezizomycotina</taxon>
        <taxon>Dothideomycetes</taxon>
        <taxon>Dothideomycetes incertae sedis</taxon>
        <taxon>Botryosphaeriales</taxon>
        <taxon>Botryosphaeriaceae</taxon>
        <taxon>Neofusicoccum</taxon>
    </lineage>
</organism>
<evidence type="ECO:0000256" key="1">
    <source>
        <dbReference type="SAM" id="MobiDB-lite"/>
    </source>
</evidence>
<dbReference type="InterPro" id="IPR032675">
    <property type="entry name" value="LRR_dom_sf"/>
</dbReference>
<comment type="caution">
    <text evidence="2">The sequence shown here is derived from an EMBL/GenBank/DDBJ whole genome shotgun (WGS) entry which is preliminary data.</text>
</comment>
<keyword evidence="3" id="KW-1185">Reference proteome</keyword>
<feature type="compositionally biased region" description="Gly residues" evidence="1">
    <location>
        <begin position="665"/>
        <end position="674"/>
    </location>
</feature>
<name>A0ABR3TAK9_9PEZI</name>
<evidence type="ECO:0000313" key="3">
    <source>
        <dbReference type="Proteomes" id="UP001521116"/>
    </source>
</evidence>
<evidence type="ECO:0008006" key="4">
    <source>
        <dbReference type="Google" id="ProtNLM"/>
    </source>
</evidence>
<evidence type="ECO:0000313" key="2">
    <source>
        <dbReference type="EMBL" id="KAL1636507.1"/>
    </source>
</evidence>
<feature type="compositionally biased region" description="Gly residues" evidence="1">
    <location>
        <begin position="682"/>
        <end position="691"/>
    </location>
</feature>
<dbReference type="Gene3D" id="3.80.10.10">
    <property type="entry name" value="Ribonuclease Inhibitor"/>
    <property type="match status" value="1"/>
</dbReference>
<feature type="region of interest" description="Disordered" evidence="1">
    <location>
        <begin position="48"/>
        <end position="81"/>
    </location>
</feature>
<sequence>MARLNSLEDALLMQDVIARITPHSQPRDLYDTARPDVIEEEDEDACCYNDYDDDAAPSVNIPRYRDSTDDKQRKRSSITSIPPAISNAKTSIYRTANSIISQRTAIVGKSQPSGGIQYRSQLESVPATAANLERFTGWEMRSHPSERPVSIFSVTSGLRHSKPPSIMQPRIFQALPREVYACVLQQLEVLHFGRGAQSCTTCYLRDLYNIALTSRSWDKAARNKLYSSLWLPPPDSADTTHLKIKPASRLKLLRKTLRERGALAKLVREVKASELQQAFLQANYNQGQEIINDLASIVMACPSLERLVGFHWKYNHEFDRLNHALSTRPNLTERAWIIGKPINHGLVAAGKRMTQQDAFELYPGPTELFLHHHDVCTKLQTLFLHGEDGAGAMDFRSFVATFRKLTHLRHLHLSNFAASDFNDRTLAALPTTLLSLRLEALDGVTDKGLLRFAQSPAAASLTSLSLIHQELVDLLILIAFLKFCRRLQRLAVVQDGSPGVAAHIPLFRPVFASSSLRRLHWDVLMPGPATDELAVSIAGGAFPELVELRAPCDRDGALQDLCRPRACVLLPEDGAAAGAGAAHHYHLSSRHKHSHSGGSNGRDSMSPNGSGPGDGYGEREREREREAYGSRNIARARHRAQDRIDARCGATSPRSASFPTSSGSSSGGSAGGGSVAASSEGSVGGGGGGGGIQIVVEEDGVVVERFSFEHVGTMGSRVEYCLEPDVEGSVDAVVSVADLMLGGPARGVGGGIGMREACTGTATSGSGKRTWHRPRPRMRVVEVGDFF</sequence>
<feature type="compositionally biased region" description="Basic and acidic residues" evidence="1">
    <location>
        <begin position="63"/>
        <end position="72"/>
    </location>
</feature>
<feature type="compositionally biased region" description="Basic and acidic residues" evidence="1">
    <location>
        <begin position="616"/>
        <end position="628"/>
    </location>
</feature>